<gene>
    <name evidence="1" type="ORF">DS079_03905</name>
</gene>
<comment type="caution">
    <text evidence="1">The sequence shown here is derived from an EMBL/GenBank/DDBJ whole genome shotgun (WGS) entry which is preliminary data.</text>
</comment>
<dbReference type="RefSeq" id="WP_126984985.1">
    <property type="nucleotide sequence ID" value="NZ_ML133851.1"/>
</dbReference>
<dbReference type="GeneID" id="78120174"/>
<keyword evidence="2" id="KW-1185">Reference proteome</keyword>
<organism evidence="1 2">
    <name type="scientific">Brachybacterium paraconglomeratum</name>
    <dbReference type="NCBI Taxonomy" id="173362"/>
    <lineage>
        <taxon>Bacteria</taxon>
        <taxon>Bacillati</taxon>
        <taxon>Actinomycetota</taxon>
        <taxon>Actinomycetes</taxon>
        <taxon>Micrococcales</taxon>
        <taxon>Dermabacteraceae</taxon>
        <taxon>Brachybacterium</taxon>
    </lineage>
</organism>
<name>A0A3R8QWS9_9MICO</name>
<dbReference type="InterPro" id="IPR011335">
    <property type="entry name" value="Restrct_endonuc-II-like"/>
</dbReference>
<dbReference type="AlphaFoldDB" id="A0A3R8QWS9"/>
<dbReference type="EMBL" id="QOCI01000001">
    <property type="protein sequence ID" value="RRR20540.1"/>
    <property type="molecule type" value="Genomic_DNA"/>
</dbReference>
<dbReference type="SUPFAM" id="SSF52980">
    <property type="entry name" value="Restriction endonuclease-like"/>
    <property type="match status" value="1"/>
</dbReference>
<accession>A0A3R8QWS9</accession>
<evidence type="ECO:0008006" key="3">
    <source>
        <dbReference type="Google" id="ProtNLM"/>
    </source>
</evidence>
<sequence>MVPRSPLRRRLHVWTAADLRAAGISRHRQQRLVADGSLRGYGGGWFGTAETPDDVAGALFRGNRLTCLSAARIHGLWTPDLGPDVHETSRRPTSEEHAGVVSRHRPALRRWPDDEPVLPLDAALSHALSCLDADSAAVLLESALERRLLVPSQVDLLLAEAPARRRRAIGRVSALAGSGSETRVRRYLERRGVRVREQVAVFEGGRVDLLVGDRLVIECDSVRHHGERSRYYADRSRDRASLIEGCLVLRLTWEDIWLRWEETRGALDTLIRRRVHRGQRLGGAGL</sequence>
<protein>
    <recommendedName>
        <fullName evidence="3">DUF559 domain-containing protein</fullName>
    </recommendedName>
</protein>
<reference evidence="1 2" key="1">
    <citation type="submission" date="2018-07" db="EMBL/GenBank/DDBJ databases">
        <title>Brachybacteriurn paraconglorneratum KCTC 9916.</title>
        <authorList>
            <person name="Li Y."/>
        </authorList>
    </citation>
    <scope>NUCLEOTIDE SEQUENCE [LARGE SCALE GENOMIC DNA]</scope>
    <source>
        <strain evidence="1 2">KCTC 9916</strain>
    </source>
</reference>
<dbReference type="Proteomes" id="UP000274327">
    <property type="component" value="Unassembled WGS sequence"/>
</dbReference>
<evidence type="ECO:0000313" key="1">
    <source>
        <dbReference type="EMBL" id="RRR20540.1"/>
    </source>
</evidence>
<evidence type="ECO:0000313" key="2">
    <source>
        <dbReference type="Proteomes" id="UP000274327"/>
    </source>
</evidence>
<proteinExistence type="predicted"/>
<dbReference type="Gene3D" id="3.40.960.10">
    <property type="entry name" value="VSR Endonuclease"/>
    <property type="match status" value="1"/>
</dbReference>